<keyword evidence="3" id="KW-1185">Reference proteome</keyword>
<feature type="compositionally biased region" description="Polar residues" evidence="1">
    <location>
        <begin position="188"/>
        <end position="199"/>
    </location>
</feature>
<sequence>MFQPKSNMTDQKPVAKTDMAAGITDNKSGAPGRPPKVSRKLKKEEAVYQRDVLKKDVSIPVATEESAGGKKHELTNLLQREEARLQKIGQHLDKPELLEQNLREQTTQKSESALASTANIKTDTNMRMTDDVRGPSPDQNAEPRGQLAPSGGGGGPKLIRAGSAGGKQPQGGAPRRGPSKEKVATGKATGTSYATQGNYPKTDMGAVITDNRSKMKDMSRTALEDLKRQEESYARDRLLMAALAQGPPVAGTRGSSIPQRSDRASVQRGRSMQQQTAGTPGVGGTAGHRPSLRHGLKVITASPDLDEETTTTSEEQAPGMTCWLMPQCVQRVIDSGMEKIYGPRPRRPYRPPMLEMEVDEDDDYDPYTLKIEAVQRVHKPEEGRVMYPSKKRHKKRLPKKRDSNLVLEDELVISSGASVTLDDDAGRADERNMRVKETEDALYVKDVVYQGGLGGCMMQPMGQPGMQPMMLPMMPLTQQMGQPMICQMRLPMMGQPMMPQMGQSTMQPLVVRSMSAQDIVE</sequence>
<feature type="region of interest" description="Disordered" evidence="1">
    <location>
        <begin position="87"/>
        <end position="215"/>
    </location>
</feature>
<feature type="region of interest" description="Disordered" evidence="1">
    <location>
        <begin position="1"/>
        <end position="44"/>
    </location>
</feature>
<feature type="compositionally biased region" description="Polar residues" evidence="1">
    <location>
        <begin position="1"/>
        <end position="10"/>
    </location>
</feature>
<dbReference type="Proteomes" id="UP000821866">
    <property type="component" value="Chromosome 1"/>
</dbReference>
<proteinExistence type="predicted"/>
<protein>
    <submittedName>
        <fullName evidence="2">Uncharacterized protein</fullName>
    </submittedName>
</protein>
<evidence type="ECO:0000256" key="1">
    <source>
        <dbReference type="SAM" id="MobiDB-lite"/>
    </source>
</evidence>
<feature type="compositionally biased region" description="Polar residues" evidence="1">
    <location>
        <begin position="103"/>
        <end position="127"/>
    </location>
</feature>
<evidence type="ECO:0000313" key="3">
    <source>
        <dbReference type="Proteomes" id="UP000821866"/>
    </source>
</evidence>
<gene>
    <name evidence="2" type="ORF">HPB51_013374</name>
</gene>
<name>A0A9J6F2C0_RHIMP</name>
<feature type="compositionally biased region" description="Basic and acidic residues" evidence="1">
    <location>
        <begin position="87"/>
        <end position="97"/>
    </location>
</feature>
<feature type="region of interest" description="Disordered" evidence="1">
    <location>
        <begin position="247"/>
        <end position="293"/>
    </location>
</feature>
<reference evidence="2" key="2">
    <citation type="submission" date="2021-09" db="EMBL/GenBank/DDBJ databases">
        <authorList>
            <person name="Jia N."/>
            <person name="Wang J."/>
            <person name="Shi W."/>
            <person name="Du L."/>
            <person name="Sun Y."/>
            <person name="Zhan W."/>
            <person name="Jiang J."/>
            <person name="Wang Q."/>
            <person name="Zhang B."/>
            <person name="Ji P."/>
            <person name="Sakyi L.B."/>
            <person name="Cui X."/>
            <person name="Yuan T."/>
            <person name="Jiang B."/>
            <person name="Yang W."/>
            <person name="Lam T.T.-Y."/>
            <person name="Chang Q."/>
            <person name="Ding S."/>
            <person name="Wang X."/>
            <person name="Zhu J."/>
            <person name="Ruan X."/>
            <person name="Zhao L."/>
            <person name="Wei J."/>
            <person name="Que T."/>
            <person name="Du C."/>
            <person name="Cheng J."/>
            <person name="Dai P."/>
            <person name="Han X."/>
            <person name="Huang E."/>
            <person name="Gao Y."/>
            <person name="Liu J."/>
            <person name="Shao H."/>
            <person name="Ye R."/>
            <person name="Li L."/>
            <person name="Wei W."/>
            <person name="Wang X."/>
            <person name="Wang C."/>
            <person name="Huo Q."/>
            <person name="Li W."/>
            <person name="Guo W."/>
            <person name="Chen H."/>
            <person name="Chen S."/>
            <person name="Zhou L."/>
            <person name="Zhou L."/>
            <person name="Ni X."/>
            <person name="Tian J."/>
            <person name="Zhou Y."/>
            <person name="Sheng Y."/>
            <person name="Liu T."/>
            <person name="Pan Y."/>
            <person name="Xia L."/>
            <person name="Li J."/>
            <person name="Zhao F."/>
            <person name="Cao W."/>
        </authorList>
    </citation>
    <scope>NUCLEOTIDE SEQUENCE</scope>
    <source>
        <strain evidence="2">Rmic-2018</strain>
        <tissue evidence="2">Larvae</tissue>
    </source>
</reference>
<dbReference type="EMBL" id="JABSTU010000001">
    <property type="protein sequence ID" value="KAH8040974.1"/>
    <property type="molecule type" value="Genomic_DNA"/>
</dbReference>
<comment type="caution">
    <text evidence="2">The sequence shown here is derived from an EMBL/GenBank/DDBJ whole genome shotgun (WGS) entry which is preliminary data.</text>
</comment>
<dbReference type="AlphaFoldDB" id="A0A9J6F2C0"/>
<accession>A0A9J6F2C0</accession>
<organism evidence="2 3">
    <name type="scientific">Rhipicephalus microplus</name>
    <name type="common">Cattle tick</name>
    <name type="synonym">Boophilus microplus</name>
    <dbReference type="NCBI Taxonomy" id="6941"/>
    <lineage>
        <taxon>Eukaryota</taxon>
        <taxon>Metazoa</taxon>
        <taxon>Ecdysozoa</taxon>
        <taxon>Arthropoda</taxon>
        <taxon>Chelicerata</taxon>
        <taxon>Arachnida</taxon>
        <taxon>Acari</taxon>
        <taxon>Parasitiformes</taxon>
        <taxon>Ixodida</taxon>
        <taxon>Ixodoidea</taxon>
        <taxon>Ixodidae</taxon>
        <taxon>Rhipicephalinae</taxon>
        <taxon>Rhipicephalus</taxon>
        <taxon>Boophilus</taxon>
    </lineage>
</organism>
<evidence type="ECO:0000313" key="2">
    <source>
        <dbReference type="EMBL" id="KAH8040974.1"/>
    </source>
</evidence>
<reference evidence="2" key="1">
    <citation type="journal article" date="2020" name="Cell">
        <title>Large-Scale Comparative Analyses of Tick Genomes Elucidate Their Genetic Diversity and Vector Capacities.</title>
        <authorList>
            <consortium name="Tick Genome and Microbiome Consortium (TIGMIC)"/>
            <person name="Jia N."/>
            <person name="Wang J."/>
            <person name="Shi W."/>
            <person name="Du L."/>
            <person name="Sun Y."/>
            <person name="Zhan W."/>
            <person name="Jiang J.F."/>
            <person name="Wang Q."/>
            <person name="Zhang B."/>
            <person name="Ji P."/>
            <person name="Bell-Sakyi L."/>
            <person name="Cui X.M."/>
            <person name="Yuan T.T."/>
            <person name="Jiang B.G."/>
            <person name="Yang W.F."/>
            <person name="Lam T.T."/>
            <person name="Chang Q.C."/>
            <person name="Ding S.J."/>
            <person name="Wang X.J."/>
            <person name="Zhu J.G."/>
            <person name="Ruan X.D."/>
            <person name="Zhao L."/>
            <person name="Wei J.T."/>
            <person name="Ye R.Z."/>
            <person name="Que T.C."/>
            <person name="Du C.H."/>
            <person name="Zhou Y.H."/>
            <person name="Cheng J.X."/>
            <person name="Dai P.F."/>
            <person name="Guo W.B."/>
            <person name="Han X.H."/>
            <person name="Huang E.J."/>
            <person name="Li L.F."/>
            <person name="Wei W."/>
            <person name="Gao Y.C."/>
            <person name="Liu J.Z."/>
            <person name="Shao H.Z."/>
            <person name="Wang X."/>
            <person name="Wang C.C."/>
            <person name="Yang T.C."/>
            <person name="Huo Q.B."/>
            <person name="Li W."/>
            <person name="Chen H.Y."/>
            <person name="Chen S.E."/>
            <person name="Zhou L.G."/>
            <person name="Ni X.B."/>
            <person name="Tian J.H."/>
            <person name="Sheng Y."/>
            <person name="Liu T."/>
            <person name="Pan Y.S."/>
            <person name="Xia L.Y."/>
            <person name="Li J."/>
            <person name="Zhao F."/>
            <person name="Cao W.C."/>
        </authorList>
    </citation>
    <scope>NUCLEOTIDE SEQUENCE</scope>
    <source>
        <strain evidence="2">Rmic-2018</strain>
    </source>
</reference>